<evidence type="ECO:0000313" key="2">
    <source>
        <dbReference type="Proteomes" id="UP000629098"/>
    </source>
</evidence>
<evidence type="ECO:0000313" key="1">
    <source>
        <dbReference type="EMBL" id="MBD2771030.1"/>
    </source>
</evidence>
<reference evidence="1" key="1">
    <citation type="submission" date="2020-09" db="EMBL/GenBank/DDBJ databases">
        <title>Iningainema tapete sp. nov. (Scytonemataceae, Cyanobacteria) from greenhouses in central Florida (USA) produces two types of nodularin with biosynthetic potential for microcystin-LR and anabaenopeptins.</title>
        <authorList>
            <person name="Berthold D.E."/>
            <person name="Lefler F.W."/>
            <person name="Huang I.-S."/>
            <person name="Abdulla H."/>
            <person name="Zimba P.V."/>
            <person name="Laughinghouse H.D. IV."/>
        </authorList>
    </citation>
    <scope>NUCLEOTIDE SEQUENCE</scope>
    <source>
        <strain evidence="1">BLCCT55</strain>
    </source>
</reference>
<protein>
    <submittedName>
        <fullName evidence="1">Uncharacterized protein</fullName>
    </submittedName>
</protein>
<keyword evidence="2" id="KW-1185">Reference proteome</keyword>
<name>A0A8J7C9K0_9CYAN</name>
<proteinExistence type="predicted"/>
<organism evidence="1 2">
    <name type="scientific">Iningainema tapete BLCC-T55</name>
    <dbReference type="NCBI Taxonomy" id="2748662"/>
    <lineage>
        <taxon>Bacteria</taxon>
        <taxon>Bacillati</taxon>
        <taxon>Cyanobacteriota</taxon>
        <taxon>Cyanophyceae</taxon>
        <taxon>Nostocales</taxon>
        <taxon>Scytonemataceae</taxon>
        <taxon>Iningainema tapete</taxon>
    </lineage>
</organism>
<accession>A0A8J7C9K0</accession>
<dbReference type="AlphaFoldDB" id="A0A8J7C9K0"/>
<dbReference type="Proteomes" id="UP000629098">
    <property type="component" value="Unassembled WGS sequence"/>
</dbReference>
<gene>
    <name evidence="1" type="ORF">ICL16_02545</name>
</gene>
<comment type="caution">
    <text evidence="1">The sequence shown here is derived from an EMBL/GenBank/DDBJ whole genome shotgun (WGS) entry which is preliminary data.</text>
</comment>
<dbReference type="RefSeq" id="WP_190825327.1">
    <property type="nucleotide sequence ID" value="NZ_CAWPPI010000013.1"/>
</dbReference>
<sequence>MTYPNCNSTPCEFTIPIKLNVPIDIYPQVNVYPAPAQQEKLPVYLQPDLFLTPQVLALPQKCECLPENGYNKQQPTTQLQ</sequence>
<dbReference type="EMBL" id="JACXAE010000013">
    <property type="protein sequence ID" value="MBD2771030.1"/>
    <property type="molecule type" value="Genomic_DNA"/>
</dbReference>